<evidence type="ECO:0000313" key="3">
    <source>
        <dbReference type="Proteomes" id="UP001595868"/>
    </source>
</evidence>
<comment type="caution">
    <text evidence="2">The sequence shown here is derived from an EMBL/GenBank/DDBJ whole genome shotgun (WGS) entry which is preliminary data.</text>
</comment>
<organism evidence="2 3">
    <name type="scientific">Micromonospora zhanjiangensis</name>
    <dbReference type="NCBI Taxonomy" id="1522057"/>
    <lineage>
        <taxon>Bacteria</taxon>
        <taxon>Bacillati</taxon>
        <taxon>Actinomycetota</taxon>
        <taxon>Actinomycetes</taxon>
        <taxon>Micromonosporales</taxon>
        <taxon>Micromonosporaceae</taxon>
        <taxon>Micromonospora</taxon>
    </lineage>
</organism>
<sequence>MTSQPVTYGAPILRTDFSADSAWAALCAAVAGAADDGEGPDCVSDPEYDGLTVEELVAVGRDDRDCAYAFVADRRTMTDPELSVLVVDLDREPGRTFRAVPSLLIAIDGNLSSSGVDFHRYAESIDADGVLRVLR</sequence>
<gene>
    <name evidence="2" type="ORF">ACFOX0_00010</name>
</gene>
<name>A0ABV8KE31_9ACTN</name>
<dbReference type="Pfam" id="PF21962">
    <property type="entry name" value="DUF6924"/>
    <property type="match status" value="1"/>
</dbReference>
<dbReference type="EMBL" id="JBHSBN010000001">
    <property type="protein sequence ID" value="MFC4104322.1"/>
    <property type="molecule type" value="Genomic_DNA"/>
</dbReference>
<dbReference type="InterPro" id="IPR053832">
    <property type="entry name" value="DUF6924"/>
</dbReference>
<keyword evidence="3" id="KW-1185">Reference proteome</keyword>
<dbReference type="RefSeq" id="WP_377541250.1">
    <property type="nucleotide sequence ID" value="NZ_JBHSBN010000001.1"/>
</dbReference>
<proteinExistence type="predicted"/>
<evidence type="ECO:0000313" key="2">
    <source>
        <dbReference type="EMBL" id="MFC4104322.1"/>
    </source>
</evidence>
<reference evidence="3" key="1">
    <citation type="journal article" date="2019" name="Int. J. Syst. Evol. Microbiol.">
        <title>The Global Catalogue of Microorganisms (GCM) 10K type strain sequencing project: providing services to taxonomists for standard genome sequencing and annotation.</title>
        <authorList>
            <consortium name="The Broad Institute Genomics Platform"/>
            <consortium name="The Broad Institute Genome Sequencing Center for Infectious Disease"/>
            <person name="Wu L."/>
            <person name="Ma J."/>
        </authorList>
    </citation>
    <scope>NUCLEOTIDE SEQUENCE [LARGE SCALE GENOMIC DNA]</scope>
    <source>
        <strain evidence="3">2902at01</strain>
    </source>
</reference>
<accession>A0ABV8KE31</accession>
<evidence type="ECO:0000259" key="1">
    <source>
        <dbReference type="Pfam" id="PF21962"/>
    </source>
</evidence>
<feature type="domain" description="DUF6924" evidence="1">
    <location>
        <begin position="10"/>
        <end position="132"/>
    </location>
</feature>
<protein>
    <submittedName>
        <fullName evidence="2">DUF6924 domain-containing protein</fullName>
    </submittedName>
</protein>
<dbReference type="Proteomes" id="UP001595868">
    <property type="component" value="Unassembled WGS sequence"/>
</dbReference>